<keyword evidence="3" id="KW-0813">Transport</keyword>
<keyword evidence="10" id="KW-0066">ATP synthesis</keyword>
<proteinExistence type="inferred from homology"/>
<reference evidence="12" key="1">
    <citation type="journal article" date="2012" name="Science">
        <title>Fermentation, hydrogen, and sulfur metabolism in multiple uncultivated bacterial phyla.</title>
        <authorList>
            <person name="Wrighton K.C."/>
            <person name="Thomas B.C."/>
            <person name="Sharon I."/>
            <person name="Miller C.S."/>
            <person name="Castelle C.J."/>
            <person name="VerBerkmoes N.C."/>
            <person name="Wilkins M.J."/>
            <person name="Hettich R.L."/>
            <person name="Lipton M.S."/>
            <person name="Williams K.H."/>
            <person name="Long P.E."/>
            <person name="Banfield J.F."/>
        </authorList>
    </citation>
    <scope>NUCLEOTIDE SEQUENCE [LARGE SCALE GENOMIC DNA]</scope>
</reference>
<dbReference type="EMBL" id="AMFJ01021600">
    <property type="protein sequence ID" value="EKD66748.1"/>
    <property type="molecule type" value="Genomic_DNA"/>
</dbReference>
<name>K2BDA5_9BACT</name>
<protein>
    <submittedName>
        <fullName evidence="12">ATP synthase subunit a</fullName>
    </submittedName>
</protein>
<feature type="transmembrane region" description="Helical" evidence="11">
    <location>
        <begin position="207"/>
        <end position="226"/>
    </location>
</feature>
<dbReference type="AlphaFoldDB" id="K2BDA5"/>
<dbReference type="Pfam" id="PF00119">
    <property type="entry name" value="ATP-synt_A"/>
    <property type="match status" value="1"/>
</dbReference>
<accession>K2BDA5</accession>
<feature type="transmembrane region" description="Helical" evidence="11">
    <location>
        <begin position="98"/>
        <end position="123"/>
    </location>
</feature>
<dbReference type="PANTHER" id="PTHR42823:SF3">
    <property type="entry name" value="ATP SYNTHASE SUBUNIT A, CHLOROPLASTIC"/>
    <property type="match status" value="1"/>
</dbReference>
<keyword evidence="7 11" id="KW-1133">Transmembrane helix</keyword>
<dbReference type="GO" id="GO:0042777">
    <property type="term" value="P:proton motive force-driven plasma membrane ATP synthesis"/>
    <property type="evidence" value="ECO:0007669"/>
    <property type="project" value="TreeGrafter"/>
</dbReference>
<comment type="subcellular location">
    <subcellularLocation>
        <location evidence="1">Membrane</location>
        <topology evidence="1">Multi-pass membrane protein</topology>
    </subcellularLocation>
</comment>
<sequence>MSAGSEAVTHEVGPHIPSMQWEFLHGTSFDFLWIHFGISNTVLSTWIFMILLFVVLVLFRLNLKSKKWFFKTTWMIIVGGLYDMTADFVGNKKFAKKILFLVWGMFIFILLSNIFSLFLDWIITFTGWHEYLRPINSDLNTTFGLSLTIIVLSHFVAVFHRWIPKYLKWYFFNYSGHWVFEKSVNVFVGWLHLIWEIVKILSLSLRLFWNIFAGVVLIWMIAFLTGQINVLGLHVWEIFLLPFWIFELFVALIQAVVFFVLSSIYFKQAIEDHH</sequence>
<evidence type="ECO:0000256" key="11">
    <source>
        <dbReference type="SAM" id="Phobius"/>
    </source>
</evidence>
<comment type="similarity">
    <text evidence="2">Belongs to the ATPase A chain family.</text>
</comment>
<evidence type="ECO:0000256" key="2">
    <source>
        <dbReference type="ARBA" id="ARBA00006810"/>
    </source>
</evidence>
<comment type="caution">
    <text evidence="12">The sequence shown here is derived from an EMBL/GenBank/DDBJ whole genome shotgun (WGS) entry which is preliminary data.</text>
</comment>
<feature type="transmembrane region" description="Helical" evidence="11">
    <location>
        <begin position="32"/>
        <end position="59"/>
    </location>
</feature>
<dbReference type="InterPro" id="IPR045082">
    <property type="entry name" value="ATP_syn_F0_a_bact/chloroplast"/>
</dbReference>
<dbReference type="GO" id="GO:0046933">
    <property type="term" value="F:proton-transporting ATP synthase activity, rotational mechanism"/>
    <property type="evidence" value="ECO:0007669"/>
    <property type="project" value="TreeGrafter"/>
</dbReference>
<dbReference type="PRINTS" id="PR00123">
    <property type="entry name" value="ATPASEA"/>
</dbReference>
<evidence type="ECO:0000256" key="5">
    <source>
        <dbReference type="ARBA" id="ARBA00022692"/>
    </source>
</evidence>
<dbReference type="InterPro" id="IPR000568">
    <property type="entry name" value="ATP_synth_F0_asu"/>
</dbReference>
<organism evidence="12">
    <name type="scientific">uncultured bacterium</name>
    <name type="common">gcode 4</name>
    <dbReference type="NCBI Taxonomy" id="1234023"/>
    <lineage>
        <taxon>Bacteria</taxon>
        <taxon>environmental samples</taxon>
    </lineage>
</organism>
<evidence type="ECO:0000256" key="4">
    <source>
        <dbReference type="ARBA" id="ARBA00022547"/>
    </source>
</evidence>
<keyword evidence="5 11" id="KW-0812">Transmembrane</keyword>
<keyword evidence="9 11" id="KW-0472">Membrane</keyword>
<evidence type="ECO:0000313" key="12">
    <source>
        <dbReference type="EMBL" id="EKD66748.1"/>
    </source>
</evidence>
<evidence type="ECO:0000256" key="6">
    <source>
        <dbReference type="ARBA" id="ARBA00022781"/>
    </source>
</evidence>
<dbReference type="SUPFAM" id="SSF81336">
    <property type="entry name" value="F1F0 ATP synthase subunit A"/>
    <property type="match status" value="1"/>
</dbReference>
<evidence type="ECO:0000256" key="9">
    <source>
        <dbReference type="ARBA" id="ARBA00023136"/>
    </source>
</evidence>
<keyword evidence="6" id="KW-0375">Hydrogen ion transport</keyword>
<feature type="transmembrane region" description="Helical" evidence="11">
    <location>
        <begin position="143"/>
        <end position="163"/>
    </location>
</feature>
<dbReference type="InterPro" id="IPR035908">
    <property type="entry name" value="F0_ATP_A_sf"/>
</dbReference>
<evidence type="ECO:0000256" key="3">
    <source>
        <dbReference type="ARBA" id="ARBA00022448"/>
    </source>
</evidence>
<evidence type="ECO:0000256" key="7">
    <source>
        <dbReference type="ARBA" id="ARBA00022989"/>
    </source>
</evidence>
<evidence type="ECO:0000256" key="10">
    <source>
        <dbReference type="ARBA" id="ARBA00023310"/>
    </source>
</evidence>
<dbReference type="Gene3D" id="1.20.120.220">
    <property type="entry name" value="ATP synthase, F0 complex, subunit A"/>
    <property type="match status" value="1"/>
</dbReference>
<gene>
    <name evidence="12" type="ORF">ACD_49C00014G0002</name>
</gene>
<dbReference type="GO" id="GO:0005886">
    <property type="term" value="C:plasma membrane"/>
    <property type="evidence" value="ECO:0007669"/>
    <property type="project" value="TreeGrafter"/>
</dbReference>
<keyword evidence="4" id="KW-0138">CF(0)</keyword>
<dbReference type="PANTHER" id="PTHR42823">
    <property type="entry name" value="ATP SYNTHASE SUBUNIT A, CHLOROPLASTIC"/>
    <property type="match status" value="1"/>
</dbReference>
<keyword evidence="8" id="KW-0406">Ion transport</keyword>
<dbReference type="GO" id="GO:0045259">
    <property type="term" value="C:proton-transporting ATP synthase complex"/>
    <property type="evidence" value="ECO:0007669"/>
    <property type="project" value="UniProtKB-KW"/>
</dbReference>
<feature type="transmembrane region" description="Helical" evidence="11">
    <location>
        <begin position="238"/>
        <end position="266"/>
    </location>
</feature>
<dbReference type="CDD" id="cd00310">
    <property type="entry name" value="ATP-synt_Fo_a_6"/>
    <property type="match status" value="1"/>
</dbReference>
<evidence type="ECO:0000256" key="1">
    <source>
        <dbReference type="ARBA" id="ARBA00004141"/>
    </source>
</evidence>
<evidence type="ECO:0000256" key="8">
    <source>
        <dbReference type="ARBA" id="ARBA00023065"/>
    </source>
</evidence>